<accession>A0A5E4TSK5</accession>
<evidence type="ECO:0000313" key="2">
    <source>
        <dbReference type="EMBL" id="VVD89608.1"/>
    </source>
</evidence>
<sequence>MKKMAMPPRTMRAARLAAAAAFAAALSASFAHAQTPAPSAVPAALTSAPDMPKLCTSAPTAAVLRGTYRLESEGPLPIELVLVPRDSASTRLFDITGLVSEGAHRFGVSGMAYCPGEDDRTLVFDMTMSGGFHDAPVDDELRRAWPPGKAPQRASSAGTSVVHAQVSLVTMQGWAQAMRTIVLTGQRVMGPRHVSASLAFDSVAASRAEAAHDR</sequence>
<evidence type="ECO:0000256" key="1">
    <source>
        <dbReference type="SAM" id="SignalP"/>
    </source>
</evidence>
<dbReference type="AlphaFoldDB" id="A0A5E4TSK5"/>
<reference evidence="2 3" key="1">
    <citation type="submission" date="2019-08" db="EMBL/GenBank/DDBJ databases">
        <authorList>
            <person name="Peeters C."/>
        </authorList>
    </citation>
    <scope>NUCLEOTIDE SEQUENCE [LARGE SCALE GENOMIC DNA]</scope>
    <source>
        <strain evidence="2 3">LMG 31109</strain>
    </source>
</reference>
<feature type="signal peptide" evidence="1">
    <location>
        <begin position="1"/>
        <end position="33"/>
    </location>
</feature>
<keyword evidence="1" id="KW-0732">Signal</keyword>
<name>A0A5E4TSK5_9BURK</name>
<dbReference type="EMBL" id="CABPSC010000004">
    <property type="protein sequence ID" value="VVD89608.1"/>
    <property type="molecule type" value="Genomic_DNA"/>
</dbReference>
<proteinExistence type="predicted"/>
<feature type="chain" id="PRO_5022854756" evidence="1">
    <location>
        <begin position="34"/>
        <end position="214"/>
    </location>
</feature>
<gene>
    <name evidence="2" type="ORF">PNO31109_01538</name>
</gene>
<dbReference type="Proteomes" id="UP000367825">
    <property type="component" value="Unassembled WGS sequence"/>
</dbReference>
<organism evidence="2 3">
    <name type="scientific">Pandoraea nosoerga</name>
    <dbReference type="NCBI Taxonomy" id="2508296"/>
    <lineage>
        <taxon>Bacteria</taxon>
        <taxon>Pseudomonadati</taxon>
        <taxon>Pseudomonadota</taxon>
        <taxon>Betaproteobacteria</taxon>
        <taxon>Burkholderiales</taxon>
        <taxon>Burkholderiaceae</taxon>
        <taxon>Pandoraea</taxon>
    </lineage>
</organism>
<dbReference type="RefSeq" id="WP_150555015.1">
    <property type="nucleotide sequence ID" value="NZ_CABPSC010000004.1"/>
</dbReference>
<evidence type="ECO:0000313" key="3">
    <source>
        <dbReference type="Proteomes" id="UP000367825"/>
    </source>
</evidence>
<keyword evidence="3" id="KW-1185">Reference proteome</keyword>
<protein>
    <submittedName>
        <fullName evidence="2">Uncharacterized protein</fullName>
    </submittedName>
</protein>
<dbReference type="OrthoDB" id="8942299at2"/>